<feature type="transmembrane region" description="Helical" evidence="1">
    <location>
        <begin position="53"/>
        <end position="74"/>
    </location>
</feature>
<keyword evidence="1" id="KW-0812">Transmembrane</keyword>
<organism evidence="2 3">
    <name type="scientific">Dermatophilus congolensis</name>
    <dbReference type="NCBI Taxonomy" id="1863"/>
    <lineage>
        <taxon>Bacteria</taxon>
        <taxon>Bacillati</taxon>
        <taxon>Actinomycetota</taxon>
        <taxon>Actinomycetes</taxon>
        <taxon>Micrococcales</taxon>
        <taxon>Dermatophilaceae</taxon>
        <taxon>Dermatophilus</taxon>
    </lineage>
</organism>
<sequence>MVVLGLVWGGGVGAEVTNGGGWGVGFITAAQGQSVVAAADSCAAEGTGFLCWVAVRVALVAAVLDVVSACVFALAKSVEVLCGGGVVRAVTVAVVGFGVGLWGASVSWAEASAEPARTIPPVSTAPDAVRAIHGESAATRLHM</sequence>
<evidence type="ECO:0000313" key="2">
    <source>
        <dbReference type="EMBL" id="SNV20141.1"/>
    </source>
</evidence>
<proteinExistence type="predicted"/>
<name>A0A239VD29_9MICO</name>
<dbReference type="RefSeq" id="WP_157728082.1">
    <property type="nucleotide sequence ID" value="NZ_JAAFNI010000001.1"/>
</dbReference>
<dbReference type="EMBL" id="LT906453">
    <property type="protein sequence ID" value="SNV20141.1"/>
    <property type="molecule type" value="Genomic_DNA"/>
</dbReference>
<dbReference type="STRING" id="1121387.GCA_000429885_01159"/>
<dbReference type="AlphaFoldDB" id="A0A239VD29"/>
<evidence type="ECO:0000313" key="3">
    <source>
        <dbReference type="Proteomes" id="UP000242637"/>
    </source>
</evidence>
<keyword evidence="1" id="KW-0472">Membrane</keyword>
<gene>
    <name evidence="2" type="ORF">SAMEA4475696_00928</name>
</gene>
<feature type="transmembrane region" description="Helical" evidence="1">
    <location>
        <begin position="86"/>
        <end position="109"/>
    </location>
</feature>
<accession>A0A239VD29</accession>
<dbReference type="Proteomes" id="UP000242637">
    <property type="component" value="Chromosome 1"/>
</dbReference>
<keyword evidence="1" id="KW-1133">Transmembrane helix</keyword>
<evidence type="ECO:0000256" key="1">
    <source>
        <dbReference type="SAM" id="Phobius"/>
    </source>
</evidence>
<protein>
    <submittedName>
        <fullName evidence="2">Uncharacterized protein</fullName>
    </submittedName>
</protein>
<reference evidence="2 3" key="1">
    <citation type="submission" date="2017-06" db="EMBL/GenBank/DDBJ databases">
        <authorList>
            <consortium name="Pathogen Informatics"/>
        </authorList>
    </citation>
    <scope>NUCLEOTIDE SEQUENCE [LARGE SCALE GENOMIC DNA]</scope>
    <source>
        <strain evidence="2 3">NCTC13039</strain>
    </source>
</reference>
<dbReference type="KEGG" id="dco:SAMEA4475696_0928"/>
<dbReference type="GeneID" id="63460571"/>
<keyword evidence="3" id="KW-1185">Reference proteome</keyword>